<dbReference type="OMA" id="MNVLYYN"/>
<dbReference type="Pfam" id="PF02826">
    <property type="entry name" value="2-Hacid_dh_C"/>
    <property type="match status" value="1"/>
</dbReference>
<dbReference type="PANTHER" id="PTHR10996">
    <property type="entry name" value="2-HYDROXYACID DEHYDROGENASE-RELATED"/>
    <property type="match status" value="1"/>
</dbReference>
<feature type="domain" description="D-isomer specific 2-hydroxyacid dehydrogenase catalytic" evidence="5">
    <location>
        <begin position="37"/>
        <end position="325"/>
    </location>
</feature>
<dbReference type="InterPro" id="IPR006139">
    <property type="entry name" value="D-isomer_2_OHA_DH_cat_dom"/>
</dbReference>
<dbReference type="RefSeq" id="XP_030847940.1">
    <property type="nucleotide sequence ID" value="XM_030992080.1"/>
</dbReference>
<dbReference type="PANTHER" id="PTHR10996:SF257">
    <property type="entry name" value="GLYOXYLATE REDUCTASE 1"/>
    <property type="match status" value="1"/>
</dbReference>
<evidence type="ECO:0000256" key="1">
    <source>
        <dbReference type="ARBA" id="ARBA00005854"/>
    </source>
</evidence>
<dbReference type="InParanoid" id="A0A7M7T1Z8"/>
<evidence type="ECO:0000313" key="8">
    <source>
        <dbReference type="Proteomes" id="UP000007110"/>
    </source>
</evidence>
<sequence>MADNRPWILATTLPFSHEQRVIADKAFRLVVWRDFLQNQDEYRDKIQGILYIPSEKPPMDEELLRSMSNLKVLATHSTGTNHLDLPLLWKLGIKVGHARGILDDTCADFVFGLLIAAARRLPECIAHAQGHEETEPGWVKSNVPIGVAVSGARLGILGMGSIGYEVARRATGFKMKVLYHNRTQRSAAEEREVNATYCQSLEKMLPELDYLVITCSLNKDSKHLVGKKQLDLMKPTAIIVNGGRGLIIDQNAMVDALRNGRLRGAALDATHPEPLAKDHPLLHLPNVIITPHLSSHVGDTLNKVMQNCIDNINAGVEGRPLPTEVEPLL</sequence>
<dbReference type="GO" id="GO:0005829">
    <property type="term" value="C:cytosol"/>
    <property type="evidence" value="ECO:0000318"/>
    <property type="project" value="GO_Central"/>
</dbReference>
<feature type="domain" description="D-isomer specific 2-hydroxyacid dehydrogenase NAD-binding" evidence="6">
    <location>
        <begin position="111"/>
        <end position="294"/>
    </location>
</feature>
<name>A0A7M7T1Z8_STRPU</name>
<evidence type="ECO:0000256" key="3">
    <source>
        <dbReference type="ARBA" id="ARBA00023027"/>
    </source>
</evidence>
<proteinExistence type="inferred from homology"/>
<evidence type="ECO:0000259" key="5">
    <source>
        <dbReference type="Pfam" id="PF00389"/>
    </source>
</evidence>
<dbReference type="FunCoup" id="A0A7M7T1Z8">
    <property type="interactions" value="59"/>
</dbReference>
<dbReference type="SUPFAM" id="SSF51735">
    <property type="entry name" value="NAD(P)-binding Rossmann-fold domains"/>
    <property type="match status" value="1"/>
</dbReference>
<dbReference type="PROSITE" id="PS00671">
    <property type="entry name" value="D_2_HYDROXYACID_DH_3"/>
    <property type="match status" value="1"/>
</dbReference>
<dbReference type="GO" id="GO:0051287">
    <property type="term" value="F:NAD binding"/>
    <property type="evidence" value="ECO:0007669"/>
    <property type="project" value="InterPro"/>
</dbReference>
<keyword evidence="2 4" id="KW-0560">Oxidoreductase</keyword>
<evidence type="ECO:0000259" key="6">
    <source>
        <dbReference type="Pfam" id="PF02826"/>
    </source>
</evidence>
<dbReference type="GO" id="GO:0030267">
    <property type="term" value="F:glyoxylate reductase (NADPH) activity"/>
    <property type="evidence" value="ECO:0000318"/>
    <property type="project" value="GO_Central"/>
</dbReference>
<dbReference type="InterPro" id="IPR029753">
    <property type="entry name" value="D-isomer_DH_CS"/>
</dbReference>
<dbReference type="KEGG" id="spu:592714"/>
<dbReference type="PROSITE" id="PS00065">
    <property type="entry name" value="D_2_HYDROXYACID_DH_1"/>
    <property type="match status" value="1"/>
</dbReference>
<dbReference type="GO" id="GO:0016618">
    <property type="term" value="F:hydroxypyruvate reductase [NAD(P)H] activity"/>
    <property type="evidence" value="ECO:0000318"/>
    <property type="project" value="GO_Central"/>
</dbReference>
<reference evidence="8" key="1">
    <citation type="submission" date="2015-02" db="EMBL/GenBank/DDBJ databases">
        <title>Genome sequencing for Strongylocentrotus purpuratus.</title>
        <authorList>
            <person name="Murali S."/>
            <person name="Liu Y."/>
            <person name="Vee V."/>
            <person name="English A."/>
            <person name="Wang M."/>
            <person name="Skinner E."/>
            <person name="Han Y."/>
            <person name="Muzny D.M."/>
            <person name="Worley K.C."/>
            <person name="Gibbs R.A."/>
        </authorList>
    </citation>
    <scope>NUCLEOTIDE SEQUENCE</scope>
</reference>
<dbReference type="Proteomes" id="UP000007110">
    <property type="component" value="Unassembled WGS sequence"/>
</dbReference>
<dbReference type="InterPro" id="IPR006140">
    <property type="entry name" value="D-isomer_DH_NAD-bd"/>
</dbReference>
<dbReference type="Pfam" id="PF00389">
    <property type="entry name" value="2-Hacid_dh"/>
    <property type="match status" value="1"/>
</dbReference>
<dbReference type="FunFam" id="3.40.50.720:FF:001101">
    <property type="entry name" value="Predicted protein"/>
    <property type="match status" value="1"/>
</dbReference>
<dbReference type="SUPFAM" id="SSF52283">
    <property type="entry name" value="Formate/glycerate dehydrogenase catalytic domain-like"/>
    <property type="match status" value="1"/>
</dbReference>
<organism evidence="7 8">
    <name type="scientific">Strongylocentrotus purpuratus</name>
    <name type="common">Purple sea urchin</name>
    <dbReference type="NCBI Taxonomy" id="7668"/>
    <lineage>
        <taxon>Eukaryota</taxon>
        <taxon>Metazoa</taxon>
        <taxon>Echinodermata</taxon>
        <taxon>Eleutherozoa</taxon>
        <taxon>Echinozoa</taxon>
        <taxon>Echinoidea</taxon>
        <taxon>Euechinoidea</taxon>
        <taxon>Echinacea</taxon>
        <taxon>Camarodonta</taxon>
        <taxon>Echinidea</taxon>
        <taxon>Strongylocentrotidae</taxon>
        <taxon>Strongylocentrotus</taxon>
    </lineage>
</organism>
<dbReference type="FunFam" id="3.40.50.720:FF:000203">
    <property type="entry name" value="D-3-phosphoglycerate dehydrogenase (SerA)"/>
    <property type="match status" value="1"/>
</dbReference>
<dbReference type="EnsemblMetazoa" id="XM_030992080">
    <property type="protein sequence ID" value="XP_030847940"/>
    <property type="gene ID" value="LOC592714"/>
</dbReference>
<protein>
    <submittedName>
        <fullName evidence="7">Uncharacterized protein</fullName>
    </submittedName>
</protein>
<comment type="similarity">
    <text evidence="1 4">Belongs to the D-isomer specific 2-hydroxyacid dehydrogenase family.</text>
</comment>
<dbReference type="OrthoDB" id="298012at2759"/>
<dbReference type="GeneID" id="592714"/>
<evidence type="ECO:0000256" key="4">
    <source>
        <dbReference type="RuleBase" id="RU003719"/>
    </source>
</evidence>
<evidence type="ECO:0000256" key="2">
    <source>
        <dbReference type="ARBA" id="ARBA00023002"/>
    </source>
</evidence>
<keyword evidence="3" id="KW-0520">NAD</keyword>
<dbReference type="AlphaFoldDB" id="A0A7M7T1Z8"/>
<dbReference type="InterPro" id="IPR029752">
    <property type="entry name" value="D-isomer_DH_CS1"/>
</dbReference>
<dbReference type="InterPro" id="IPR036291">
    <property type="entry name" value="NAD(P)-bd_dom_sf"/>
</dbReference>
<dbReference type="Gene3D" id="3.40.50.720">
    <property type="entry name" value="NAD(P)-binding Rossmann-like Domain"/>
    <property type="match status" value="2"/>
</dbReference>
<evidence type="ECO:0000313" key="7">
    <source>
        <dbReference type="EnsemblMetazoa" id="XP_030847940"/>
    </source>
</evidence>
<keyword evidence="8" id="KW-1185">Reference proteome</keyword>
<dbReference type="InterPro" id="IPR050223">
    <property type="entry name" value="D-isomer_2-hydroxyacid_DH"/>
</dbReference>
<accession>A0A7M7T1Z8</accession>
<reference evidence="7" key="2">
    <citation type="submission" date="2021-01" db="UniProtKB">
        <authorList>
            <consortium name="EnsemblMetazoa"/>
        </authorList>
    </citation>
    <scope>IDENTIFICATION</scope>
</reference>